<reference evidence="2 3" key="1">
    <citation type="submission" date="2020-10" db="EMBL/GenBank/DDBJ databases">
        <title>Sequencing the genomes of 1000 actinobacteria strains.</title>
        <authorList>
            <person name="Klenk H.-P."/>
        </authorList>
    </citation>
    <scope>NUCLEOTIDE SEQUENCE [LARGE SCALE GENOMIC DNA]</scope>
    <source>
        <strain evidence="2 3">DSM 44653</strain>
    </source>
</reference>
<comment type="caution">
    <text evidence="2">The sequence shown here is derived from an EMBL/GenBank/DDBJ whole genome shotgun (WGS) entry which is preliminary data.</text>
</comment>
<feature type="chain" id="PRO_5046075265" description="Ig-like domain-containing protein" evidence="1">
    <location>
        <begin position="25"/>
        <end position="132"/>
    </location>
</feature>
<dbReference type="SUPFAM" id="SSF49265">
    <property type="entry name" value="Fibronectin type III"/>
    <property type="match status" value="1"/>
</dbReference>
<keyword evidence="1" id="KW-0732">Signal</keyword>
<accession>A0ABR9HU81</accession>
<proteinExistence type="predicted"/>
<evidence type="ECO:0000256" key="1">
    <source>
        <dbReference type="SAM" id="SignalP"/>
    </source>
</evidence>
<evidence type="ECO:0008006" key="4">
    <source>
        <dbReference type="Google" id="ProtNLM"/>
    </source>
</evidence>
<organism evidence="2 3">
    <name type="scientific">Amycolatopsis lexingtonensis</name>
    <dbReference type="NCBI Taxonomy" id="218822"/>
    <lineage>
        <taxon>Bacteria</taxon>
        <taxon>Bacillati</taxon>
        <taxon>Actinomycetota</taxon>
        <taxon>Actinomycetes</taxon>
        <taxon>Pseudonocardiales</taxon>
        <taxon>Pseudonocardiaceae</taxon>
        <taxon>Amycolatopsis</taxon>
    </lineage>
</organism>
<feature type="signal peptide" evidence="1">
    <location>
        <begin position="1"/>
        <end position="24"/>
    </location>
</feature>
<evidence type="ECO:0000313" key="3">
    <source>
        <dbReference type="Proteomes" id="UP000631670"/>
    </source>
</evidence>
<dbReference type="RefSeq" id="WP_086864345.1">
    <property type="nucleotide sequence ID" value="NZ_JADBEG010000001.1"/>
</dbReference>
<dbReference type="InterPro" id="IPR036116">
    <property type="entry name" value="FN3_sf"/>
</dbReference>
<sequence>MSTTRVAVAAALLAATAIGGQAEAAWLKSGPGTAAAAALKLSTPDTPTLSNVKCNSSGGGPSATVGWTYPASLPPGFEVLTSLTPNNPTNTTATTNLSVTIPLLSNSKPTYVSVRAVAGAWKGTRSPEVAAC</sequence>
<evidence type="ECO:0000313" key="2">
    <source>
        <dbReference type="EMBL" id="MBE1494494.1"/>
    </source>
</evidence>
<dbReference type="EMBL" id="JADBEG010000001">
    <property type="protein sequence ID" value="MBE1494494.1"/>
    <property type="molecule type" value="Genomic_DNA"/>
</dbReference>
<name>A0ABR9HU81_9PSEU</name>
<protein>
    <recommendedName>
        <fullName evidence="4">Ig-like domain-containing protein</fullName>
    </recommendedName>
</protein>
<keyword evidence="3" id="KW-1185">Reference proteome</keyword>
<gene>
    <name evidence="2" type="ORF">H4696_001594</name>
</gene>
<dbReference type="Proteomes" id="UP000631670">
    <property type="component" value="Unassembled WGS sequence"/>
</dbReference>